<proteinExistence type="predicted"/>
<sequence>MNTRFLTVSALVAVATSIGFAVEQTNPIKDAMDFAHKAPKGEKKLSDKILDGTAPEADVKKTLELYKAMLDTKPPKGEQAAYKEKVQKLIVATEEVVEKKPEATAHYKEAVNCKACHSEHKSSPPGK</sequence>
<dbReference type="STRING" id="497964.CfE428DRAFT_5252"/>
<organism evidence="2 3">
    <name type="scientific">Chthoniobacter flavus Ellin428</name>
    <dbReference type="NCBI Taxonomy" id="497964"/>
    <lineage>
        <taxon>Bacteria</taxon>
        <taxon>Pseudomonadati</taxon>
        <taxon>Verrucomicrobiota</taxon>
        <taxon>Spartobacteria</taxon>
        <taxon>Chthoniobacterales</taxon>
        <taxon>Chthoniobacteraceae</taxon>
        <taxon>Chthoniobacter</taxon>
    </lineage>
</organism>
<dbReference type="InParanoid" id="B4D8L2"/>
<reference evidence="2 3" key="1">
    <citation type="journal article" date="2011" name="J. Bacteriol.">
        <title>Genome sequence of Chthoniobacter flavus Ellin428, an aerobic heterotrophic soil bacterium.</title>
        <authorList>
            <person name="Kant R."/>
            <person name="van Passel M.W."/>
            <person name="Palva A."/>
            <person name="Lucas S."/>
            <person name="Lapidus A."/>
            <person name="Glavina Del Rio T."/>
            <person name="Dalin E."/>
            <person name="Tice H."/>
            <person name="Bruce D."/>
            <person name="Goodwin L."/>
            <person name="Pitluck S."/>
            <person name="Larimer F.W."/>
            <person name="Land M.L."/>
            <person name="Hauser L."/>
            <person name="Sangwan P."/>
            <person name="de Vos W.M."/>
            <person name="Janssen P.H."/>
            <person name="Smidt H."/>
        </authorList>
    </citation>
    <scope>NUCLEOTIDE SEQUENCE [LARGE SCALE GENOMIC DNA]</scope>
    <source>
        <strain evidence="2 3">Ellin428</strain>
    </source>
</reference>
<gene>
    <name evidence="2" type="ORF">CfE428DRAFT_5252</name>
</gene>
<dbReference type="RefSeq" id="WP_006982573.1">
    <property type="nucleotide sequence ID" value="NZ_ABVL01000022.1"/>
</dbReference>
<dbReference type="eggNOG" id="ENOG502ZHVX">
    <property type="taxonomic scope" value="Bacteria"/>
</dbReference>
<dbReference type="EMBL" id="ABVL01000022">
    <property type="protein sequence ID" value="EDY17234.1"/>
    <property type="molecule type" value="Genomic_DNA"/>
</dbReference>
<keyword evidence="3" id="KW-1185">Reference proteome</keyword>
<comment type="caution">
    <text evidence="2">The sequence shown here is derived from an EMBL/GenBank/DDBJ whole genome shotgun (WGS) entry which is preliminary data.</text>
</comment>
<evidence type="ECO:0000313" key="3">
    <source>
        <dbReference type="Proteomes" id="UP000005824"/>
    </source>
</evidence>
<evidence type="ECO:0000313" key="2">
    <source>
        <dbReference type="EMBL" id="EDY17234.1"/>
    </source>
</evidence>
<feature type="signal peptide" evidence="1">
    <location>
        <begin position="1"/>
        <end position="21"/>
    </location>
</feature>
<protein>
    <submittedName>
        <fullName evidence="2">Uncharacterized protein</fullName>
    </submittedName>
</protein>
<dbReference type="Proteomes" id="UP000005824">
    <property type="component" value="Unassembled WGS sequence"/>
</dbReference>
<dbReference type="AlphaFoldDB" id="B4D8L2"/>
<name>B4D8L2_9BACT</name>
<keyword evidence="1" id="KW-0732">Signal</keyword>
<accession>B4D8L2</accession>
<feature type="chain" id="PRO_5002803289" evidence="1">
    <location>
        <begin position="22"/>
        <end position="127"/>
    </location>
</feature>
<evidence type="ECO:0000256" key="1">
    <source>
        <dbReference type="SAM" id="SignalP"/>
    </source>
</evidence>